<sequence length="637" mass="71477">MSIITSSSSSSPPEITRSSATPNRPSKISGESAVTQGKLIATSPYMKPKSRLVEPSYPINTPLVKESSKLITSSSPYRNSPKTNASTPKGNVNTAPITPKTPLMASPGGDYEDEDDEDVYTTVNLKLDQKVGWFINVLVFLIERNFLLKKKVLYFLYGLKNSVRVAIWLGLVLLAWGLLISRGVKRSKHTTRIMNYITRGIASSLIGAVMWMVKTLAVKLLASSFHVTRFFDRIQESIFNQYVLQTLSGPPLMEYAESVGRSRSGQLSFKSMKKGKKVEKEDVIDMEKLHRMKQDKISAWTMRGLIKVIQTSGLSTISNALDESVDDEGVEQEITSELEAKAAAYRIFQNVSRPGHKYIYKEDLLRFMREEEVVNVLPMFAGAAETGQIKKSSLRNWVVNVYNERKALAHSLNDTKTAIEELNKILSGIILVVIIVVWLLLMGFATTKVLVFISSQLLLVTFMFGNASKTVFEGIIFVFVMHPFDVGDRCVVDGVQMVVEEVNILTTIFLRYDNEKIIYPNSVLATNPISNYYRSPEQSDSVEFSVDFSTSAESIAALKAKIKTYIDSKPQHWRPNHSVQIKEIEDVNKLKMGLYKFSSAMLGLHPLHLQLTRGDVIVLTMKYFYSSTRNGYSIETA</sequence>
<dbReference type="Proteomes" id="UP000828048">
    <property type="component" value="Chromosome 11"/>
</dbReference>
<comment type="caution">
    <text evidence="1">The sequence shown here is derived from an EMBL/GenBank/DDBJ whole genome shotgun (WGS) entry which is preliminary data.</text>
</comment>
<accession>A0ACB7YLK0</accession>
<evidence type="ECO:0000313" key="2">
    <source>
        <dbReference type="Proteomes" id="UP000828048"/>
    </source>
</evidence>
<keyword evidence="2" id="KW-1185">Reference proteome</keyword>
<evidence type="ECO:0000313" key="1">
    <source>
        <dbReference type="EMBL" id="KAH7854267.1"/>
    </source>
</evidence>
<name>A0ACB7YLK0_9ERIC</name>
<dbReference type="EMBL" id="CM037161">
    <property type="protein sequence ID" value="KAH7854267.1"/>
    <property type="molecule type" value="Genomic_DNA"/>
</dbReference>
<reference evidence="1 2" key="1">
    <citation type="journal article" date="2021" name="Hortic Res">
        <title>High-quality reference genome and annotation aids understanding of berry development for evergreen blueberry (Vaccinium darrowii).</title>
        <authorList>
            <person name="Yu J."/>
            <person name="Hulse-Kemp A.M."/>
            <person name="Babiker E."/>
            <person name="Staton M."/>
        </authorList>
    </citation>
    <scope>NUCLEOTIDE SEQUENCE [LARGE SCALE GENOMIC DNA]</scope>
    <source>
        <strain evidence="2">cv. NJ 8807/NJ 8810</strain>
        <tissue evidence="1">Young leaf</tissue>
    </source>
</reference>
<protein>
    <submittedName>
        <fullName evidence="1">Uncharacterized protein</fullName>
    </submittedName>
</protein>
<proteinExistence type="predicted"/>
<gene>
    <name evidence="1" type="ORF">Vadar_011909</name>
</gene>
<organism evidence="1 2">
    <name type="scientific">Vaccinium darrowii</name>
    <dbReference type="NCBI Taxonomy" id="229202"/>
    <lineage>
        <taxon>Eukaryota</taxon>
        <taxon>Viridiplantae</taxon>
        <taxon>Streptophyta</taxon>
        <taxon>Embryophyta</taxon>
        <taxon>Tracheophyta</taxon>
        <taxon>Spermatophyta</taxon>
        <taxon>Magnoliopsida</taxon>
        <taxon>eudicotyledons</taxon>
        <taxon>Gunneridae</taxon>
        <taxon>Pentapetalae</taxon>
        <taxon>asterids</taxon>
        <taxon>Ericales</taxon>
        <taxon>Ericaceae</taxon>
        <taxon>Vaccinioideae</taxon>
        <taxon>Vaccinieae</taxon>
        <taxon>Vaccinium</taxon>
    </lineage>
</organism>